<evidence type="ECO:0000256" key="1">
    <source>
        <dbReference type="SAM" id="MobiDB-lite"/>
    </source>
</evidence>
<keyword evidence="3" id="KW-1185">Reference proteome</keyword>
<dbReference type="EMBL" id="JACHDB010000002">
    <property type="protein sequence ID" value="MBB5435229.1"/>
    <property type="molecule type" value="Genomic_DNA"/>
</dbReference>
<dbReference type="Proteomes" id="UP000572635">
    <property type="component" value="Unassembled WGS sequence"/>
</dbReference>
<sequence length="152" mass="16433">MTTTGIDRTDGSATAHPAPEGAPPRRVVLDLDPMTHAELERAADGRSIESYLYILAGRYARWNEMRDWLMHLEACYGPLPAEALERLHRRMLGLRPVHGAGTGLSVVFTEEEAAALKDAADGRALAPFVRETVLDRLTAAAEEAPGDRTGGG</sequence>
<reference evidence="2 3" key="1">
    <citation type="submission" date="2020-08" db="EMBL/GenBank/DDBJ databases">
        <title>Sequencing the genomes of 1000 actinobacteria strains.</title>
        <authorList>
            <person name="Klenk H.-P."/>
        </authorList>
    </citation>
    <scope>NUCLEOTIDE SEQUENCE [LARGE SCALE GENOMIC DNA]</scope>
    <source>
        <strain evidence="2 3">DSM 44551</strain>
    </source>
</reference>
<protein>
    <submittedName>
        <fullName evidence="2">Uncharacterized protein</fullName>
    </submittedName>
</protein>
<evidence type="ECO:0000313" key="3">
    <source>
        <dbReference type="Proteomes" id="UP000572635"/>
    </source>
</evidence>
<gene>
    <name evidence="2" type="ORF">HDA36_005377</name>
</gene>
<dbReference type="AlphaFoldDB" id="A0A7W8QRM6"/>
<dbReference type="RefSeq" id="WP_184397896.1">
    <property type="nucleotide sequence ID" value="NZ_BAAAJD010000117.1"/>
</dbReference>
<comment type="caution">
    <text evidence="2">The sequence shown here is derived from an EMBL/GenBank/DDBJ whole genome shotgun (WGS) entry which is preliminary data.</text>
</comment>
<organism evidence="2 3">
    <name type="scientific">Nocardiopsis composta</name>
    <dbReference type="NCBI Taxonomy" id="157465"/>
    <lineage>
        <taxon>Bacteria</taxon>
        <taxon>Bacillati</taxon>
        <taxon>Actinomycetota</taxon>
        <taxon>Actinomycetes</taxon>
        <taxon>Streptosporangiales</taxon>
        <taxon>Nocardiopsidaceae</taxon>
        <taxon>Nocardiopsis</taxon>
    </lineage>
</organism>
<feature type="region of interest" description="Disordered" evidence="1">
    <location>
        <begin position="1"/>
        <end position="26"/>
    </location>
</feature>
<accession>A0A7W8QRM6</accession>
<evidence type="ECO:0000313" key="2">
    <source>
        <dbReference type="EMBL" id="MBB5435229.1"/>
    </source>
</evidence>
<name>A0A7W8QRM6_9ACTN</name>
<proteinExistence type="predicted"/>